<proteinExistence type="predicted"/>
<comment type="caution">
    <text evidence="1">The sequence shown here is derived from an EMBL/GenBank/DDBJ whole genome shotgun (WGS) entry which is preliminary data.</text>
</comment>
<organism evidence="1 2">
    <name type="scientific">Elysia marginata</name>
    <dbReference type="NCBI Taxonomy" id="1093978"/>
    <lineage>
        <taxon>Eukaryota</taxon>
        <taxon>Metazoa</taxon>
        <taxon>Spiralia</taxon>
        <taxon>Lophotrochozoa</taxon>
        <taxon>Mollusca</taxon>
        <taxon>Gastropoda</taxon>
        <taxon>Heterobranchia</taxon>
        <taxon>Euthyneura</taxon>
        <taxon>Panpulmonata</taxon>
        <taxon>Sacoglossa</taxon>
        <taxon>Placobranchoidea</taxon>
        <taxon>Plakobranchidae</taxon>
        <taxon>Elysia</taxon>
    </lineage>
</organism>
<keyword evidence="2" id="KW-1185">Reference proteome</keyword>
<protein>
    <submittedName>
        <fullName evidence="1">Uncharacterized protein</fullName>
    </submittedName>
</protein>
<name>A0AAV4I3H3_9GAST</name>
<evidence type="ECO:0000313" key="2">
    <source>
        <dbReference type="Proteomes" id="UP000762676"/>
    </source>
</evidence>
<dbReference type="EMBL" id="BMAT01009364">
    <property type="protein sequence ID" value="GFS04963.1"/>
    <property type="molecule type" value="Genomic_DNA"/>
</dbReference>
<sequence>MKMSCILTISSSDIPLEATHVASFDEKRLMRGWGIPASTADLPPHPQSGSQHLAWGGIQVCPPQYSGTQPCSGLYNTWPPDNLYLVQPDSSLVVMRHKFAFGPATDILEREEGGVVLQLTHLKYSKCSTRFPSLVIVKQYSFVKAAFQTYLCSTLTGCFTVCSRLLV</sequence>
<dbReference type="Proteomes" id="UP000762676">
    <property type="component" value="Unassembled WGS sequence"/>
</dbReference>
<reference evidence="1 2" key="1">
    <citation type="journal article" date="2021" name="Elife">
        <title>Chloroplast acquisition without the gene transfer in kleptoplastic sea slugs, Plakobranchus ocellatus.</title>
        <authorList>
            <person name="Maeda T."/>
            <person name="Takahashi S."/>
            <person name="Yoshida T."/>
            <person name="Shimamura S."/>
            <person name="Takaki Y."/>
            <person name="Nagai Y."/>
            <person name="Toyoda A."/>
            <person name="Suzuki Y."/>
            <person name="Arimoto A."/>
            <person name="Ishii H."/>
            <person name="Satoh N."/>
            <person name="Nishiyama T."/>
            <person name="Hasebe M."/>
            <person name="Maruyama T."/>
            <person name="Minagawa J."/>
            <person name="Obokata J."/>
            <person name="Shigenobu S."/>
        </authorList>
    </citation>
    <scope>NUCLEOTIDE SEQUENCE [LARGE SCALE GENOMIC DNA]</scope>
</reference>
<accession>A0AAV4I3H3</accession>
<dbReference type="AlphaFoldDB" id="A0AAV4I3H3"/>
<evidence type="ECO:0000313" key="1">
    <source>
        <dbReference type="EMBL" id="GFS04963.1"/>
    </source>
</evidence>
<gene>
    <name evidence="1" type="ORF">ElyMa_004669500</name>
</gene>